<dbReference type="SUPFAM" id="SSF47195">
    <property type="entry name" value="TMV-like viral coat proteins"/>
    <property type="match status" value="1"/>
</dbReference>
<evidence type="ECO:0000256" key="2">
    <source>
        <dbReference type="ARBA" id="ARBA00022561"/>
    </source>
</evidence>
<evidence type="ECO:0000256" key="1">
    <source>
        <dbReference type="ARBA" id="ARBA00004328"/>
    </source>
</evidence>
<dbReference type="InterPro" id="IPR001337">
    <property type="entry name" value="TMV-like_coat"/>
</dbReference>
<accession>Q8B0X8</accession>
<feature type="region of interest" description="Disordered" evidence="4">
    <location>
        <begin position="193"/>
        <end position="225"/>
    </location>
</feature>
<proteinExistence type="predicted"/>
<feature type="compositionally biased region" description="Gly residues" evidence="4">
    <location>
        <begin position="211"/>
        <end position="225"/>
    </location>
</feature>
<reference evidence="5" key="1">
    <citation type="journal article" date="2003" name="Arch. Virol.">
        <title>Molecular diversity of RNA-2 genome segments in pecluviruses causing peanut clump disease in West Africa and India.</title>
        <authorList>
            <person name="Naidu R.A."/>
            <person name="Sawyer S."/>
            <person name="Deom C.M."/>
        </authorList>
    </citation>
    <scope>NUCLEOTIDE SEQUENCE</scope>
    <source>
        <strain evidence="5">B</strain>
    </source>
</reference>
<dbReference type="GO" id="GO:0005198">
    <property type="term" value="F:structural molecule activity"/>
    <property type="evidence" value="ECO:0007669"/>
    <property type="project" value="InterPro"/>
</dbReference>
<evidence type="ECO:0000256" key="3">
    <source>
        <dbReference type="ARBA" id="ARBA00022844"/>
    </source>
</evidence>
<dbReference type="Pfam" id="PF00721">
    <property type="entry name" value="TMV_coat"/>
    <property type="match status" value="1"/>
</dbReference>
<organism evidence="5">
    <name type="scientific">Peanut clump virus B</name>
    <dbReference type="NCBI Taxonomy" id="188884"/>
    <lineage>
        <taxon>Viruses</taxon>
        <taxon>Riboviria</taxon>
        <taxon>Orthornavirae</taxon>
        <taxon>Kitrinoviricota</taxon>
        <taxon>Alsuviricetes</taxon>
        <taxon>Martellivirales</taxon>
        <taxon>Virgaviridae</taxon>
        <taxon>Pecluvirus</taxon>
        <taxon>Pecluvirus arachidis</taxon>
        <taxon>Peanut clump virus</taxon>
    </lineage>
</organism>
<dbReference type="EMBL" id="AF447401">
    <property type="protein sequence ID" value="AAO15517.1"/>
    <property type="molecule type" value="Genomic_RNA"/>
</dbReference>
<dbReference type="InterPro" id="IPR036417">
    <property type="entry name" value="TMV-like_coat_sf"/>
</dbReference>
<evidence type="ECO:0000256" key="4">
    <source>
        <dbReference type="SAM" id="MobiDB-lite"/>
    </source>
</evidence>
<comment type="subcellular location">
    <subcellularLocation>
        <location evidence="1">Virion</location>
    </subcellularLocation>
</comment>
<evidence type="ECO:0000313" key="5">
    <source>
        <dbReference type="EMBL" id="AAO15517.1"/>
    </source>
</evidence>
<keyword evidence="3" id="KW-0946">Virion</keyword>
<name>Q8B0X8_9VIRU</name>
<keyword evidence="2 5" id="KW-0167">Capsid protein</keyword>
<dbReference type="GO" id="GO:0019028">
    <property type="term" value="C:viral capsid"/>
    <property type="evidence" value="ECO:0007669"/>
    <property type="project" value="UniProtKB-KW"/>
</dbReference>
<feature type="region of interest" description="Disordered" evidence="4">
    <location>
        <begin position="118"/>
        <end position="140"/>
    </location>
</feature>
<sequence length="225" mass="24353">MPNINLGALGGGHYPEEVFEQKIYDTGVDSDWWIEVEAYDKLLSGLRSINFEVNSSRQQVAKLINNVDKDLPANPGVRFPGSRGTLGHSDYRPFRFRRIDATTRGFFEDLVRISDQGKSRDTEINRPAAPTVGSNAQGTSLANNRGLSVIRDEQPLRDGAQNYGHTFTTISLSNPVTYSRRKFESEFNLVWSASGGTHPTGTGTSVATGTGTTGTGRTGAGGNAP</sequence>
<feature type="compositionally biased region" description="Low complexity" evidence="4">
    <location>
        <begin position="195"/>
        <end position="210"/>
    </location>
</feature>
<protein>
    <submittedName>
        <fullName evidence="5">Coat protein</fullName>
    </submittedName>
</protein>
<dbReference type="Gene3D" id="1.20.120.70">
    <property type="entry name" value="Tobacco mosaic virus-like, coat protein"/>
    <property type="match status" value="1"/>
</dbReference>